<dbReference type="EMBL" id="JBHSDK010000012">
    <property type="protein sequence ID" value="MFC4335185.1"/>
    <property type="molecule type" value="Genomic_DNA"/>
</dbReference>
<evidence type="ECO:0008006" key="4">
    <source>
        <dbReference type="Google" id="ProtNLM"/>
    </source>
</evidence>
<organism evidence="2 3">
    <name type="scientific">Salininema proteolyticum</name>
    <dbReference type="NCBI Taxonomy" id="1607685"/>
    <lineage>
        <taxon>Bacteria</taxon>
        <taxon>Bacillati</taxon>
        <taxon>Actinomycetota</taxon>
        <taxon>Actinomycetes</taxon>
        <taxon>Glycomycetales</taxon>
        <taxon>Glycomycetaceae</taxon>
        <taxon>Salininema</taxon>
    </lineage>
</organism>
<dbReference type="Proteomes" id="UP001595823">
    <property type="component" value="Unassembled WGS sequence"/>
</dbReference>
<gene>
    <name evidence="2" type="ORF">ACFPET_08240</name>
</gene>
<proteinExistence type="predicted"/>
<evidence type="ECO:0000256" key="1">
    <source>
        <dbReference type="SAM" id="Coils"/>
    </source>
</evidence>
<reference evidence="3" key="1">
    <citation type="journal article" date="2019" name="Int. J. Syst. Evol. Microbiol.">
        <title>The Global Catalogue of Microorganisms (GCM) 10K type strain sequencing project: providing services to taxonomists for standard genome sequencing and annotation.</title>
        <authorList>
            <consortium name="The Broad Institute Genomics Platform"/>
            <consortium name="The Broad Institute Genome Sequencing Center for Infectious Disease"/>
            <person name="Wu L."/>
            <person name="Ma J."/>
        </authorList>
    </citation>
    <scope>NUCLEOTIDE SEQUENCE [LARGE SCALE GENOMIC DNA]</scope>
    <source>
        <strain evidence="3">IBRC-M 10908</strain>
    </source>
</reference>
<sequence>MNHDDTQELPTVQASPYAAAVAQMSALIGQVGRHLAKADDPDRLTASAALRHAGVNLAELENVLEALRSRIDADLSDRQVEAAAVLDDAFGAIAPDGAGTAESGSNT</sequence>
<evidence type="ECO:0000313" key="2">
    <source>
        <dbReference type="EMBL" id="MFC4335185.1"/>
    </source>
</evidence>
<protein>
    <recommendedName>
        <fullName evidence="4">DUF1844 domain-containing protein</fullName>
    </recommendedName>
</protein>
<keyword evidence="1" id="KW-0175">Coiled coil</keyword>
<comment type="caution">
    <text evidence="2">The sequence shown here is derived from an EMBL/GenBank/DDBJ whole genome shotgun (WGS) entry which is preliminary data.</text>
</comment>
<dbReference type="RefSeq" id="WP_380619631.1">
    <property type="nucleotide sequence ID" value="NZ_JBHSDK010000012.1"/>
</dbReference>
<feature type="coiled-coil region" evidence="1">
    <location>
        <begin position="50"/>
        <end position="77"/>
    </location>
</feature>
<evidence type="ECO:0000313" key="3">
    <source>
        <dbReference type="Proteomes" id="UP001595823"/>
    </source>
</evidence>
<name>A0ABV8TX74_9ACTN</name>
<keyword evidence="3" id="KW-1185">Reference proteome</keyword>
<accession>A0ABV8TX74</accession>